<dbReference type="OrthoDB" id="665134at2759"/>
<dbReference type="Proteomes" id="UP000636709">
    <property type="component" value="Unassembled WGS sequence"/>
</dbReference>
<gene>
    <name evidence="1" type="ORF">HU200_010733</name>
</gene>
<evidence type="ECO:0000313" key="1">
    <source>
        <dbReference type="EMBL" id="KAF8758071.1"/>
    </source>
</evidence>
<evidence type="ECO:0000313" key="2">
    <source>
        <dbReference type="Proteomes" id="UP000636709"/>
    </source>
</evidence>
<keyword evidence="2" id="KW-1185">Reference proteome</keyword>
<sequence>MTGGFSVLQAFTLGEDDATWRDVAVPGGASCCTRAGIVSIGGAAYWVTEAVERVVCFDLKSERVAFDAPLPVGPGRGYEFHLTGGPRREAGPRRPCREDVGEDRGVQTLIFKTVHLSADCCRVPAGVGEECVAVFSGGGDVGPALLPIVNRVCGLIASIS</sequence>
<proteinExistence type="predicted"/>
<protein>
    <submittedName>
        <fullName evidence="1">Uncharacterized protein</fullName>
    </submittedName>
</protein>
<comment type="caution">
    <text evidence="1">The sequence shown here is derived from an EMBL/GenBank/DDBJ whole genome shotgun (WGS) entry which is preliminary data.</text>
</comment>
<accession>A0A835FJ45</accession>
<reference evidence="1" key="1">
    <citation type="submission" date="2020-07" db="EMBL/GenBank/DDBJ databases">
        <title>Genome sequence and genetic diversity analysis of an under-domesticated orphan crop, white fonio (Digitaria exilis).</title>
        <authorList>
            <person name="Bennetzen J.L."/>
            <person name="Chen S."/>
            <person name="Ma X."/>
            <person name="Wang X."/>
            <person name="Yssel A.E.J."/>
            <person name="Chaluvadi S.R."/>
            <person name="Johnson M."/>
            <person name="Gangashetty P."/>
            <person name="Hamidou F."/>
            <person name="Sanogo M.D."/>
            <person name="Zwaenepoel A."/>
            <person name="Wallace J."/>
            <person name="Van De Peer Y."/>
            <person name="Van Deynze A."/>
        </authorList>
    </citation>
    <scope>NUCLEOTIDE SEQUENCE</scope>
    <source>
        <tissue evidence="1">Leaves</tissue>
    </source>
</reference>
<organism evidence="1 2">
    <name type="scientific">Digitaria exilis</name>
    <dbReference type="NCBI Taxonomy" id="1010633"/>
    <lineage>
        <taxon>Eukaryota</taxon>
        <taxon>Viridiplantae</taxon>
        <taxon>Streptophyta</taxon>
        <taxon>Embryophyta</taxon>
        <taxon>Tracheophyta</taxon>
        <taxon>Spermatophyta</taxon>
        <taxon>Magnoliopsida</taxon>
        <taxon>Liliopsida</taxon>
        <taxon>Poales</taxon>
        <taxon>Poaceae</taxon>
        <taxon>PACMAD clade</taxon>
        <taxon>Panicoideae</taxon>
        <taxon>Panicodae</taxon>
        <taxon>Paniceae</taxon>
        <taxon>Anthephorinae</taxon>
        <taxon>Digitaria</taxon>
    </lineage>
</organism>
<name>A0A835FJ45_9POAL</name>
<dbReference type="AlphaFoldDB" id="A0A835FJ45"/>
<dbReference type="EMBL" id="JACEFO010000744">
    <property type="protein sequence ID" value="KAF8758071.1"/>
    <property type="molecule type" value="Genomic_DNA"/>
</dbReference>